<dbReference type="SUPFAM" id="SSF52402">
    <property type="entry name" value="Adenine nucleotide alpha hydrolases-like"/>
    <property type="match status" value="1"/>
</dbReference>
<accession>A0A179D279</accession>
<dbReference type="InterPro" id="IPR020536">
    <property type="entry name" value="ThiI_AANH"/>
</dbReference>
<proteinExistence type="predicted"/>
<evidence type="ECO:0000313" key="5">
    <source>
        <dbReference type="Proteomes" id="UP000078390"/>
    </source>
</evidence>
<dbReference type="Proteomes" id="UP000078390">
    <property type="component" value="Unassembled WGS sequence"/>
</dbReference>
<dbReference type="InterPro" id="IPR014729">
    <property type="entry name" value="Rossmann-like_a/b/a_fold"/>
</dbReference>
<keyword evidence="2" id="KW-0067">ATP-binding</keyword>
<protein>
    <submittedName>
        <fullName evidence="4">tRNA (5-methylaminomethyl-2-thiouridylate)-methyltransferase</fullName>
        <ecNumber evidence="4">2.1.1.61</ecNumber>
    </submittedName>
</protein>
<organism evidence="4 5">
    <name type="scientific">Thermosulfurimonas dismutans</name>
    <dbReference type="NCBI Taxonomy" id="999894"/>
    <lineage>
        <taxon>Bacteria</taxon>
        <taxon>Pseudomonadati</taxon>
        <taxon>Thermodesulfobacteriota</taxon>
        <taxon>Thermodesulfobacteria</taxon>
        <taxon>Thermodesulfobacteriales</taxon>
        <taxon>Thermodesulfobacteriaceae</taxon>
        <taxon>Thermosulfurimonas</taxon>
    </lineage>
</organism>
<name>A0A179D279_9BACT</name>
<dbReference type="OrthoDB" id="9781887at2"/>
<keyword evidence="4" id="KW-0489">Methyltransferase</keyword>
<dbReference type="PATRIC" id="fig|999894.6.peg.1674"/>
<evidence type="ECO:0000259" key="3">
    <source>
        <dbReference type="Pfam" id="PF02568"/>
    </source>
</evidence>
<dbReference type="Gene3D" id="3.40.50.620">
    <property type="entry name" value="HUPs"/>
    <property type="match status" value="1"/>
</dbReference>
<dbReference type="EMBL" id="LWLG01000014">
    <property type="protein sequence ID" value="OAQ20175.1"/>
    <property type="molecule type" value="Genomic_DNA"/>
</dbReference>
<dbReference type="RefSeq" id="WP_068671245.1">
    <property type="nucleotide sequence ID" value="NZ_LWLG01000014.1"/>
</dbReference>
<dbReference type="PANTHER" id="PTHR11933:SF6">
    <property type="entry name" value="THIL AANH DOMAIN-CONTAINING PROTEIN"/>
    <property type="match status" value="1"/>
</dbReference>
<sequence length="310" mass="35387">MLKARVLLLFSGGLDSILAGKVLQAQGLEVLAVRFITPFFHWQWRGREEEFDRMLREKYGFRGLIRDISEEYLELMKDPPHGFGSAANPCIDCKILMLRKAREMLSEVEADFLATGEVVGQRPMSQRRNIMRHIEKEAGVTGILLRPLCAKRLPPTEPEKKGLVDRDRLYDFCGRGRKPQMRLAEEFGITDYPSPAGGCILTDPQIGERLKRLLALRGGLSVREAELALFGRHFIEDGFWLILGRKEFENRRLQELARPGDRLFKIRGIPGPTALLVEGRGEAERVREILKRYTPKARGLPKVELEEITP</sequence>
<dbReference type="EC" id="2.1.1.61" evidence="4"/>
<dbReference type="STRING" id="999894.TDIS_1677"/>
<keyword evidence="4" id="KW-0808">Transferase</keyword>
<gene>
    <name evidence="4" type="ORF">TDIS_1677</name>
</gene>
<dbReference type="PANTHER" id="PTHR11933">
    <property type="entry name" value="TRNA 5-METHYLAMINOMETHYL-2-THIOURIDYLATE -METHYLTRANSFERASE"/>
    <property type="match status" value="1"/>
</dbReference>
<keyword evidence="1" id="KW-0547">Nucleotide-binding</keyword>
<keyword evidence="5" id="KW-1185">Reference proteome</keyword>
<dbReference type="GO" id="GO:0004808">
    <property type="term" value="F:tRNA (5-methylaminomethyl-2-thiouridylate)(34)-methyltransferase activity"/>
    <property type="evidence" value="ECO:0007669"/>
    <property type="project" value="UniProtKB-EC"/>
</dbReference>
<evidence type="ECO:0000313" key="4">
    <source>
        <dbReference type="EMBL" id="OAQ20175.1"/>
    </source>
</evidence>
<dbReference type="AlphaFoldDB" id="A0A179D279"/>
<evidence type="ECO:0000256" key="2">
    <source>
        <dbReference type="ARBA" id="ARBA00022840"/>
    </source>
</evidence>
<dbReference type="GO" id="GO:0004810">
    <property type="term" value="F:CCA tRNA nucleotidyltransferase activity"/>
    <property type="evidence" value="ECO:0007669"/>
    <property type="project" value="InterPro"/>
</dbReference>
<dbReference type="GO" id="GO:0032259">
    <property type="term" value="P:methylation"/>
    <property type="evidence" value="ECO:0007669"/>
    <property type="project" value="UniProtKB-KW"/>
</dbReference>
<dbReference type="GO" id="GO:0005524">
    <property type="term" value="F:ATP binding"/>
    <property type="evidence" value="ECO:0007669"/>
    <property type="project" value="UniProtKB-KW"/>
</dbReference>
<feature type="domain" description="Thil AANH" evidence="3">
    <location>
        <begin position="4"/>
        <end position="149"/>
    </location>
</feature>
<evidence type="ECO:0000256" key="1">
    <source>
        <dbReference type="ARBA" id="ARBA00022741"/>
    </source>
</evidence>
<dbReference type="Pfam" id="PF02568">
    <property type="entry name" value="ThiI"/>
    <property type="match status" value="1"/>
</dbReference>
<reference evidence="4 5" key="1">
    <citation type="submission" date="2016-04" db="EMBL/GenBank/DDBJ databases">
        <title>Genome analysis of Thermosulfurimonas dismutans, the first thermophilic sulfur-disproportionating bacterium of the phylum Thermodesulfobacteria.</title>
        <authorList>
            <person name="Mardanov A.V."/>
            <person name="Beletsky A.V."/>
            <person name="Kadnikov V.V."/>
            <person name="Slobodkin A.I."/>
            <person name="Ravin N.V."/>
        </authorList>
    </citation>
    <scope>NUCLEOTIDE SEQUENCE [LARGE SCALE GENOMIC DNA]</scope>
    <source>
        <strain evidence="4 5">S95</strain>
    </source>
</reference>
<comment type="caution">
    <text evidence="4">The sequence shown here is derived from an EMBL/GenBank/DDBJ whole genome shotgun (WGS) entry which is preliminary data.</text>
</comment>